<name>A0A1R1WY38_9FUNG</name>
<keyword evidence="2" id="KW-1185">Reference proteome</keyword>
<dbReference type="EMBL" id="LSSN01006078">
    <property type="protein sequence ID" value="OMJ07302.1"/>
    <property type="molecule type" value="Genomic_DNA"/>
</dbReference>
<comment type="caution">
    <text evidence="1">The sequence shown here is derived from an EMBL/GenBank/DDBJ whole genome shotgun (WGS) entry which is preliminary data.</text>
</comment>
<dbReference type="Proteomes" id="UP000187283">
    <property type="component" value="Unassembled WGS sequence"/>
</dbReference>
<dbReference type="AlphaFoldDB" id="A0A1R1WY38"/>
<organism evidence="1 2">
    <name type="scientific">Smittium culicis</name>
    <dbReference type="NCBI Taxonomy" id="133412"/>
    <lineage>
        <taxon>Eukaryota</taxon>
        <taxon>Fungi</taxon>
        <taxon>Fungi incertae sedis</taxon>
        <taxon>Zoopagomycota</taxon>
        <taxon>Kickxellomycotina</taxon>
        <taxon>Harpellomycetes</taxon>
        <taxon>Harpellales</taxon>
        <taxon>Legeriomycetaceae</taxon>
        <taxon>Smittium</taxon>
    </lineage>
</organism>
<accession>A0A1R1WY38</accession>
<sequence>MCEVKSIPGDVISEANKSDRLCKLEQELTNIRRFIKGNNRKSGRLYEDHMTLMIIMSRDDHDRLLSEVYGGLEGAIKDENKHYLN</sequence>
<protein>
    <submittedName>
        <fullName evidence="1">Uncharacterized protein</fullName>
    </submittedName>
</protein>
<reference evidence="1 2" key="1">
    <citation type="submission" date="2017-01" db="EMBL/GenBank/DDBJ databases">
        <authorList>
            <person name="Mah S.A."/>
            <person name="Swanson W.J."/>
            <person name="Moy G.W."/>
            <person name="Vacquier V.D."/>
        </authorList>
    </citation>
    <scope>NUCLEOTIDE SEQUENCE [LARGE SCALE GENOMIC DNA]</scope>
    <source>
        <strain evidence="1 2">GSMNP</strain>
    </source>
</reference>
<evidence type="ECO:0000313" key="1">
    <source>
        <dbReference type="EMBL" id="OMJ07302.1"/>
    </source>
</evidence>
<proteinExistence type="predicted"/>
<evidence type="ECO:0000313" key="2">
    <source>
        <dbReference type="Proteomes" id="UP000187283"/>
    </source>
</evidence>
<gene>
    <name evidence="1" type="ORF">AYI70_g12287</name>
</gene>